<reference evidence="3" key="1">
    <citation type="submission" date="2025-08" db="UniProtKB">
        <authorList>
            <consortium name="RefSeq"/>
        </authorList>
    </citation>
    <scope>IDENTIFICATION</scope>
</reference>
<evidence type="ECO:0000256" key="1">
    <source>
        <dbReference type="SAM" id="MobiDB-lite"/>
    </source>
</evidence>
<gene>
    <name evidence="3" type="primary">LOC108007673</name>
</gene>
<dbReference type="GeneID" id="108007673"/>
<protein>
    <submittedName>
        <fullName evidence="3">Uncharacterized protein</fullName>
    </submittedName>
</protein>
<evidence type="ECO:0000313" key="2">
    <source>
        <dbReference type="Proteomes" id="UP001652628"/>
    </source>
</evidence>
<proteinExistence type="predicted"/>
<evidence type="ECO:0000313" key="3">
    <source>
        <dbReference type="RefSeq" id="XP_016926884.1"/>
    </source>
</evidence>
<dbReference type="Proteomes" id="UP001652628">
    <property type="component" value="Chromosome 3"/>
</dbReference>
<accession>A0AB39Z1Q6</accession>
<keyword evidence="2" id="KW-1185">Reference proteome</keyword>
<feature type="region of interest" description="Disordered" evidence="1">
    <location>
        <begin position="1"/>
        <end position="31"/>
    </location>
</feature>
<dbReference type="AlphaFoldDB" id="A0AB39Z1Q6"/>
<sequence>MSKSKSEIFGSSHKGCQQKVHLPKTPSAAGTDPHVADLSLCGKPSFHVCRGRKSPGMTEVDSSSDLRQPHSLNLQYTALKVQGIMKHQQNIIELVDDNKKNMADRKGSRIRDDYEN</sequence>
<organism evidence="2 3">
    <name type="scientific">Drosophila suzukii</name>
    <name type="common">Spotted-wing drosophila fruit fly</name>
    <dbReference type="NCBI Taxonomy" id="28584"/>
    <lineage>
        <taxon>Eukaryota</taxon>
        <taxon>Metazoa</taxon>
        <taxon>Ecdysozoa</taxon>
        <taxon>Arthropoda</taxon>
        <taxon>Hexapoda</taxon>
        <taxon>Insecta</taxon>
        <taxon>Pterygota</taxon>
        <taxon>Neoptera</taxon>
        <taxon>Endopterygota</taxon>
        <taxon>Diptera</taxon>
        <taxon>Brachycera</taxon>
        <taxon>Muscomorpha</taxon>
        <taxon>Ephydroidea</taxon>
        <taxon>Drosophilidae</taxon>
        <taxon>Drosophila</taxon>
        <taxon>Sophophora</taxon>
    </lineage>
</organism>
<dbReference type="RefSeq" id="XP_016926884.1">
    <property type="nucleotide sequence ID" value="XM_017071395.4"/>
</dbReference>
<name>A0AB39Z1Q6_DROSZ</name>